<feature type="compositionally biased region" description="Polar residues" evidence="1">
    <location>
        <begin position="95"/>
        <end position="118"/>
    </location>
</feature>
<feature type="region of interest" description="Disordered" evidence="1">
    <location>
        <begin position="82"/>
        <end position="239"/>
    </location>
</feature>
<evidence type="ECO:0000313" key="3">
    <source>
        <dbReference type="Proteomes" id="UP001642406"/>
    </source>
</evidence>
<sequence length="260" mass="28562">MFDSLFKSKGSKGSKGSKSPKSSKKSSSKRYQEPSYPTDFTPDFTMRAGQTYGASQRFQPDFSMRHGQTYDASQPIYANTRPFAVPAPQPEPAMTFTTPGNAFFTDMSSSGPSLSRSNAIRDRSTTSRYRENSGHPTSAFILRAEAATRVHERGPLPASYYATPSSISSPTPHLSPSPRSRRSHRTGHSSSTSPTSSSSSSSRSHRQGHSSSSSRSRGSSSSRRHHASSGRQPSSNTDCDIQRWYTCREQWQRAKTLGRS</sequence>
<gene>
    <name evidence="2" type="ORF">SBRCBS47491_007455</name>
</gene>
<proteinExistence type="predicted"/>
<accession>A0ABP0CDB8</accession>
<feature type="compositionally biased region" description="Low complexity" evidence="1">
    <location>
        <begin position="164"/>
        <end position="178"/>
    </location>
</feature>
<feature type="compositionally biased region" description="Low complexity" evidence="1">
    <location>
        <begin position="188"/>
        <end position="202"/>
    </location>
</feature>
<organism evidence="2 3">
    <name type="scientific">Sporothrix bragantina</name>
    <dbReference type="NCBI Taxonomy" id="671064"/>
    <lineage>
        <taxon>Eukaryota</taxon>
        <taxon>Fungi</taxon>
        <taxon>Dikarya</taxon>
        <taxon>Ascomycota</taxon>
        <taxon>Pezizomycotina</taxon>
        <taxon>Sordariomycetes</taxon>
        <taxon>Sordariomycetidae</taxon>
        <taxon>Ophiostomatales</taxon>
        <taxon>Ophiostomataceae</taxon>
        <taxon>Sporothrix</taxon>
    </lineage>
</organism>
<feature type="region of interest" description="Disordered" evidence="1">
    <location>
        <begin position="1"/>
        <end position="59"/>
    </location>
</feature>
<reference evidence="2 3" key="1">
    <citation type="submission" date="2024-01" db="EMBL/GenBank/DDBJ databases">
        <authorList>
            <person name="Allen C."/>
            <person name="Tagirdzhanova G."/>
        </authorList>
    </citation>
    <scope>NUCLEOTIDE SEQUENCE [LARGE SCALE GENOMIC DNA]</scope>
</reference>
<dbReference type="Proteomes" id="UP001642406">
    <property type="component" value="Unassembled WGS sequence"/>
</dbReference>
<comment type="caution">
    <text evidence="2">The sequence shown here is derived from an EMBL/GenBank/DDBJ whole genome shotgun (WGS) entry which is preliminary data.</text>
</comment>
<evidence type="ECO:0000256" key="1">
    <source>
        <dbReference type="SAM" id="MobiDB-lite"/>
    </source>
</evidence>
<evidence type="ECO:0000313" key="2">
    <source>
        <dbReference type="EMBL" id="CAK7230050.1"/>
    </source>
</evidence>
<dbReference type="EMBL" id="CAWUHC010000084">
    <property type="protein sequence ID" value="CAK7230050.1"/>
    <property type="molecule type" value="Genomic_DNA"/>
</dbReference>
<feature type="compositionally biased region" description="Basic and acidic residues" evidence="1">
    <location>
        <begin position="119"/>
        <end position="133"/>
    </location>
</feature>
<name>A0ABP0CDB8_9PEZI</name>
<protein>
    <submittedName>
        <fullName evidence="2">Uncharacterized protein</fullName>
    </submittedName>
</protein>
<feature type="compositionally biased region" description="Low complexity" evidence="1">
    <location>
        <begin position="209"/>
        <end position="221"/>
    </location>
</feature>
<keyword evidence="3" id="KW-1185">Reference proteome</keyword>